<dbReference type="EMBL" id="CP121271">
    <property type="protein sequence ID" value="WMC87861.1"/>
    <property type="molecule type" value="Genomic_DNA"/>
</dbReference>
<name>A0AAX3ZL36_STRRO</name>
<keyword evidence="1" id="KW-0472">Membrane</keyword>
<protein>
    <submittedName>
        <fullName evidence="2">Uncharacterized protein</fullName>
    </submittedName>
</protein>
<dbReference type="RefSeq" id="WP_210953968.1">
    <property type="nucleotide sequence ID" value="NZ_CP121271.1"/>
</dbReference>
<feature type="transmembrane region" description="Helical" evidence="1">
    <location>
        <begin position="69"/>
        <end position="94"/>
    </location>
</feature>
<sequence length="191" mass="21491">MDDSTELGEWEFIGRRGGAVSRLVPGEVLYADPQVKVRAQTAAQELLFDFTDDRAVLSMLRSRHDDEEAMFATGARWGVPLAVIGLFAVIYWAGVARYWESSAARSGYLAVASFLILLLAFFFVRGAVKIWGDRSRQNLRARAHKYRELTHAARRAGVDLPSHYPHYGPYPFAANFHRQTALAESNEEGER</sequence>
<evidence type="ECO:0000313" key="2">
    <source>
        <dbReference type="EMBL" id="WMC87861.1"/>
    </source>
</evidence>
<keyword evidence="1" id="KW-0812">Transmembrane</keyword>
<keyword evidence="1" id="KW-1133">Transmembrane helix</keyword>
<organism evidence="2 3">
    <name type="scientific">Streptomyces rochei</name>
    <name type="common">Streptomyces parvullus</name>
    <dbReference type="NCBI Taxonomy" id="1928"/>
    <lineage>
        <taxon>Bacteria</taxon>
        <taxon>Bacillati</taxon>
        <taxon>Actinomycetota</taxon>
        <taxon>Actinomycetes</taxon>
        <taxon>Kitasatosporales</taxon>
        <taxon>Streptomycetaceae</taxon>
        <taxon>Streptomyces</taxon>
        <taxon>Streptomyces rochei group</taxon>
    </lineage>
</organism>
<evidence type="ECO:0000313" key="3">
    <source>
        <dbReference type="Proteomes" id="UP001231701"/>
    </source>
</evidence>
<proteinExistence type="predicted"/>
<dbReference type="Proteomes" id="UP001231701">
    <property type="component" value="Chromosome"/>
</dbReference>
<gene>
    <name evidence="2" type="ORF">P7W03_20825</name>
</gene>
<dbReference type="GeneID" id="90944523"/>
<dbReference type="AlphaFoldDB" id="A0AAX3ZL36"/>
<evidence type="ECO:0000256" key="1">
    <source>
        <dbReference type="SAM" id="Phobius"/>
    </source>
</evidence>
<reference evidence="2" key="1">
    <citation type="submission" date="2023-03" db="EMBL/GenBank/DDBJ databases">
        <title>Borrelidin-producing and root-colonizing Streptomyces rochei is a potent biopesticide for soil-borne oomycete-caused plant diseases.</title>
        <authorList>
            <person name="Zhou D."/>
            <person name="Wang X."/>
            <person name="Navarro-Munoz J.C."/>
            <person name="Li W."/>
            <person name="Li J."/>
            <person name="Jiu M."/>
            <person name="Deng S."/>
            <person name="Ye Y."/>
            <person name="Daly P."/>
            <person name="Wei L."/>
        </authorList>
    </citation>
    <scope>NUCLEOTIDE SEQUENCE</scope>
    <source>
        <strain evidence="2">JK1</strain>
    </source>
</reference>
<feature type="transmembrane region" description="Helical" evidence="1">
    <location>
        <begin position="106"/>
        <end position="128"/>
    </location>
</feature>
<accession>A0AAX3ZL36</accession>